<dbReference type="PROSITE" id="PS51295">
    <property type="entry name" value="CRM"/>
    <property type="match status" value="1"/>
</dbReference>
<evidence type="ECO:0000313" key="4">
    <source>
        <dbReference type="EMBL" id="MFC3156649.1"/>
    </source>
</evidence>
<dbReference type="RefSeq" id="WP_339615808.1">
    <property type="nucleotide sequence ID" value="NZ_AP031500.1"/>
</dbReference>
<organism evidence="4 5">
    <name type="scientific">Gilvimarinus japonicus</name>
    <dbReference type="NCBI Taxonomy" id="1796469"/>
    <lineage>
        <taxon>Bacteria</taxon>
        <taxon>Pseudomonadati</taxon>
        <taxon>Pseudomonadota</taxon>
        <taxon>Gammaproteobacteria</taxon>
        <taxon>Cellvibrionales</taxon>
        <taxon>Cellvibrionaceae</taxon>
        <taxon>Gilvimarinus</taxon>
    </lineage>
</organism>
<evidence type="ECO:0000256" key="2">
    <source>
        <dbReference type="PROSITE-ProRule" id="PRU00626"/>
    </source>
</evidence>
<evidence type="ECO:0000256" key="1">
    <source>
        <dbReference type="ARBA" id="ARBA00022884"/>
    </source>
</evidence>
<keyword evidence="5" id="KW-1185">Reference proteome</keyword>
<protein>
    <submittedName>
        <fullName evidence="4">Ribosome assembly RNA-binding protein YhbY</fullName>
    </submittedName>
</protein>
<keyword evidence="1 2" id="KW-0694">RNA-binding</keyword>
<accession>A0ABV7HS48</accession>
<dbReference type="NCBIfam" id="TIGR00253">
    <property type="entry name" value="RNA_bind_YhbY"/>
    <property type="match status" value="1"/>
</dbReference>
<dbReference type="Pfam" id="PF01985">
    <property type="entry name" value="CRS1_YhbY"/>
    <property type="match status" value="1"/>
</dbReference>
<dbReference type="EMBL" id="JBHRTL010000031">
    <property type="protein sequence ID" value="MFC3156649.1"/>
    <property type="molecule type" value="Genomic_DNA"/>
</dbReference>
<dbReference type="InterPro" id="IPR017924">
    <property type="entry name" value="RNA-binding_YhbY"/>
</dbReference>
<dbReference type="SUPFAM" id="SSF75471">
    <property type="entry name" value="YhbY-like"/>
    <property type="match status" value="1"/>
</dbReference>
<sequence>MSSNSERKKQFRSLGHNLKPIVTIADNGLSEGVLSELNRALDDHELIKVKLALTEREDRQQITDEIRKLPKTEVIQQIGKVLLLFRAAKQPNPKLSNLLR</sequence>
<dbReference type="Proteomes" id="UP001595548">
    <property type="component" value="Unassembled WGS sequence"/>
</dbReference>
<dbReference type="InterPro" id="IPR051925">
    <property type="entry name" value="RNA-binding_domain"/>
</dbReference>
<dbReference type="InterPro" id="IPR001890">
    <property type="entry name" value="RNA-binding_CRM"/>
</dbReference>
<reference evidence="5" key="1">
    <citation type="journal article" date="2019" name="Int. J. Syst. Evol. Microbiol.">
        <title>The Global Catalogue of Microorganisms (GCM) 10K type strain sequencing project: providing services to taxonomists for standard genome sequencing and annotation.</title>
        <authorList>
            <consortium name="The Broad Institute Genomics Platform"/>
            <consortium name="The Broad Institute Genome Sequencing Center for Infectious Disease"/>
            <person name="Wu L."/>
            <person name="Ma J."/>
        </authorList>
    </citation>
    <scope>NUCLEOTIDE SEQUENCE [LARGE SCALE GENOMIC DNA]</scope>
    <source>
        <strain evidence="5">KCTC 52141</strain>
    </source>
</reference>
<evidence type="ECO:0000259" key="3">
    <source>
        <dbReference type="PROSITE" id="PS51295"/>
    </source>
</evidence>
<dbReference type="InterPro" id="IPR035920">
    <property type="entry name" value="YhbY-like_sf"/>
</dbReference>
<comment type="caution">
    <text evidence="4">The sequence shown here is derived from an EMBL/GenBank/DDBJ whole genome shotgun (WGS) entry which is preliminary data.</text>
</comment>
<dbReference type="PANTHER" id="PTHR40065">
    <property type="entry name" value="RNA-BINDING PROTEIN YHBY"/>
    <property type="match status" value="1"/>
</dbReference>
<dbReference type="SMART" id="SM01103">
    <property type="entry name" value="CRS1_YhbY"/>
    <property type="match status" value="1"/>
</dbReference>
<proteinExistence type="predicted"/>
<dbReference type="Gene3D" id="3.30.110.60">
    <property type="entry name" value="YhbY-like"/>
    <property type="match status" value="1"/>
</dbReference>
<name>A0ABV7HS48_9GAMM</name>
<feature type="domain" description="CRM" evidence="3">
    <location>
        <begin position="1"/>
        <end position="97"/>
    </location>
</feature>
<dbReference type="PANTHER" id="PTHR40065:SF3">
    <property type="entry name" value="RNA-BINDING PROTEIN YHBY"/>
    <property type="match status" value="1"/>
</dbReference>
<gene>
    <name evidence="4" type="primary">yhbY</name>
    <name evidence="4" type="ORF">ACFOEB_15665</name>
</gene>
<evidence type="ECO:0000313" key="5">
    <source>
        <dbReference type="Proteomes" id="UP001595548"/>
    </source>
</evidence>